<evidence type="ECO:0000259" key="2">
    <source>
        <dbReference type="Pfam" id="PF10536"/>
    </source>
</evidence>
<reference evidence="3 4" key="1">
    <citation type="journal article" date="2018" name="Front. Plant Sci.">
        <title>Red Clover (Trifolium pratense) and Zigzag Clover (T. medium) - A Picture of Genomic Similarities and Differences.</title>
        <authorList>
            <person name="Dluhosova J."/>
            <person name="Istvanek J."/>
            <person name="Nedelnik J."/>
            <person name="Repkova J."/>
        </authorList>
    </citation>
    <scope>NUCLEOTIDE SEQUENCE [LARGE SCALE GENOMIC DNA]</scope>
    <source>
        <strain evidence="4">cv. 10/8</strain>
        <tissue evidence="3">Leaf</tissue>
    </source>
</reference>
<keyword evidence="4" id="KW-1185">Reference proteome</keyword>
<accession>A0A392M9E3</accession>
<name>A0A392M9E3_9FABA</name>
<dbReference type="AlphaFoldDB" id="A0A392M9E3"/>
<gene>
    <name evidence="3" type="ORF">A2U01_0003626</name>
</gene>
<proteinExistence type="predicted"/>
<dbReference type="InterPro" id="IPR044824">
    <property type="entry name" value="MAIN-like"/>
</dbReference>
<feature type="region of interest" description="Disordered" evidence="1">
    <location>
        <begin position="468"/>
        <end position="519"/>
    </location>
</feature>
<dbReference type="GO" id="GO:0010073">
    <property type="term" value="P:meristem maintenance"/>
    <property type="evidence" value="ECO:0007669"/>
    <property type="project" value="InterPro"/>
</dbReference>
<dbReference type="Pfam" id="PF10536">
    <property type="entry name" value="PMD"/>
    <property type="match status" value="1"/>
</dbReference>
<protein>
    <recommendedName>
        <fullName evidence="2">Aminotransferase-like plant mobile domain-containing protein</fullName>
    </recommendedName>
</protein>
<organism evidence="3 4">
    <name type="scientific">Trifolium medium</name>
    <dbReference type="NCBI Taxonomy" id="97028"/>
    <lineage>
        <taxon>Eukaryota</taxon>
        <taxon>Viridiplantae</taxon>
        <taxon>Streptophyta</taxon>
        <taxon>Embryophyta</taxon>
        <taxon>Tracheophyta</taxon>
        <taxon>Spermatophyta</taxon>
        <taxon>Magnoliopsida</taxon>
        <taxon>eudicotyledons</taxon>
        <taxon>Gunneridae</taxon>
        <taxon>Pentapetalae</taxon>
        <taxon>rosids</taxon>
        <taxon>fabids</taxon>
        <taxon>Fabales</taxon>
        <taxon>Fabaceae</taxon>
        <taxon>Papilionoideae</taxon>
        <taxon>50 kb inversion clade</taxon>
        <taxon>NPAAA clade</taxon>
        <taxon>Hologalegina</taxon>
        <taxon>IRL clade</taxon>
        <taxon>Trifolieae</taxon>
        <taxon>Trifolium</taxon>
    </lineage>
</organism>
<evidence type="ECO:0000313" key="4">
    <source>
        <dbReference type="Proteomes" id="UP000265520"/>
    </source>
</evidence>
<sequence>MIPFSVNDTIYAYGGSFPDKKALSKEVMEIFPCYETYEPRVFESDPYNFVFLKSVKNLFRSAPYAANKHYLPWVGPLYYPEMLLAAMHFFEKSTNTFQFKAGMMTPTLLDVASITGLRPLGENYDPTNSSGNIPFTYKENTFSKYIDENKGKDNEEVSDVEHIAFLTFWLSHYVFCSRSLQIARMFIPMATQIHEGRQFGLGKLLLAALYDSIGNACDDLKKAKDGSPFLVAGPIWLLQLWLSATFEKELELLIGEVYLPEIAERSIEGARLVRLAPHPINQDSKTLFMKYMRIFLKFDKITEHHTPFLERKIGPNWFTEEFPPSNPDARDDVDEIWTAYLDPTVLSCRVGNHPKHLGLVGYQPNLVSRQFGFAQILPKSLFENKKNICLGCSVGISETWYKKFLEVTSEICYDLQPFKYTNCHFCTKEFSDWWGRYYSSKSMGDDALLTMLEIAKSTTSMQKLEKFSGAAGTSKQKDQSKLEEIKEEKSRKRASSSSTEIAPKKAKPSRAISFDDEQV</sequence>
<feature type="non-terminal residue" evidence="3">
    <location>
        <position position="519"/>
    </location>
</feature>
<dbReference type="EMBL" id="LXQA010004225">
    <property type="protein sequence ID" value="MCH82814.1"/>
    <property type="molecule type" value="Genomic_DNA"/>
</dbReference>
<evidence type="ECO:0000313" key="3">
    <source>
        <dbReference type="EMBL" id="MCH82814.1"/>
    </source>
</evidence>
<dbReference type="PANTHER" id="PTHR46033:SF65">
    <property type="entry name" value="AMINOTRANSFERASE-LIKE PLANT MOBILE DOMAIN-CONTAINING PROTEIN"/>
    <property type="match status" value="1"/>
</dbReference>
<dbReference type="PANTHER" id="PTHR46033">
    <property type="entry name" value="PROTEIN MAIN-LIKE 2"/>
    <property type="match status" value="1"/>
</dbReference>
<evidence type="ECO:0000256" key="1">
    <source>
        <dbReference type="SAM" id="MobiDB-lite"/>
    </source>
</evidence>
<feature type="domain" description="Aminotransferase-like plant mobile" evidence="2">
    <location>
        <begin position="84"/>
        <end position="434"/>
    </location>
</feature>
<comment type="caution">
    <text evidence="3">The sequence shown here is derived from an EMBL/GenBank/DDBJ whole genome shotgun (WGS) entry which is preliminary data.</text>
</comment>
<feature type="compositionally biased region" description="Basic and acidic residues" evidence="1">
    <location>
        <begin position="475"/>
        <end position="490"/>
    </location>
</feature>
<dbReference type="Proteomes" id="UP000265520">
    <property type="component" value="Unassembled WGS sequence"/>
</dbReference>
<dbReference type="InterPro" id="IPR019557">
    <property type="entry name" value="AminoTfrase-like_pln_mobile"/>
</dbReference>